<name>A0AA38HU65_9CUCU</name>
<organism evidence="1 2">
    <name type="scientific">Zophobas morio</name>
    <dbReference type="NCBI Taxonomy" id="2755281"/>
    <lineage>
        <taxon>Eukaryota</taxon>
        <taxon>Metazoa</taxon>
        <taxon>Ecdysozoa</taxon>
        <taxon>Arthropoda</taxon>
        <taxon>Hexapoda</taxon>
        <taxon>Insecta</taxon>
        <taxon>Pterygota</taxon>
        <taxon>Neoptera</taxon>
        <taxon>Endopterygota</taxon>
        <taxon>Coleoptera</taxon>
        <taxon>Polyphaga</taxon>
        <taxon>Cucujiformia</taxon>
        <taxon>Tenebrionidae</taxon>
        <taxon>Zophobas</taxon>
    </lineage>
</organism>
<protein>
    <submittedName>
        <fullName evidence="1">Uncharacterized protein</fullName>
    </submittedName>
</protein>
<dbReference type="Proteomes" id="UP001168821">
    <property type="component" value="Unassembled WGS sequence"/>
</dbReference>
<comment type="caution">
    <text evidence="1">The sequence shown here is derived from an EMBL/GenBank/DDBJ whole genome shotgun (WGS) entry which is preliminary data.</text>
</comment>
<reference evidence="1" key="1">
    <citation type="journal article" date="2023" name="G3 (Bethesda)">
        <title>Whole genome assemblies of Zophobas morio and Tenebrio molitor.</title>
        <authorList>
            <person name="Kaur S."/>
            <person name="Stinson S.A."/>
            <person name="diCenzo G.C."/>
        </authorList>
    </citation>
    <scope>NUCLEOTIDE SEQUENCE</scope>
    <source>
        <strain evidence="1">QUZm001</strain>
    </source>
</reference>
<evidence type="ECO:0000313" key="2">
    <source>
        <dbReference type="Proteomes" id="UP001168821"/>
    </source>
</evidence>
<keyword evidence="2" id="KW-1185">Reference proteome</keyword>
<accession>A0AA38HU65</accession>
<evidence type="ECO:0000313" key="1">
    <source>
        <dbReference type="EMBL" id="KAJ3643948.1"/>
    </source>
</evidence>
<sequence length="112" mass="12525">MSELRMVGRGYGLNRIRHIQRGSLLSYVNSEQDAFGGLKEFNGKVAEFRTMEAMEKRPGRFLITSYVRCGQGGGNSEMGDSRGEFLPQFLLLIKGLVTEGGHRPVFSFLTFS</sequence>
<gene>
    <name evidence="1" type="ORF">Zmor_026628</name>
</gene>
<proteinExistence type="predicted"/>
<dbReference type="AlphaFoldDB" id="A0AA38HU65"/>
<dbReference type="EMBL" id="JALNTZ010000008">
    <property type="protein sequence ID" value="KAJ3643948.1"/>
    <property type="molecule type" value="Genomic_DNA"/>
</dbReference>